<dbReference type="PANTHER" id="PTHR31973:SF189">
    <property type="entry name" value="TRANSPOSASE, MUDR, PLANT, MULE TRANSPOSASE DOMAIN PROTEIN-RELATED"/>
    <property type="match status" value="1"/>
</dbReference>
<reference evidence="2" key="1">
    <citation type="submission" date="2023-04" db="EMBL/GenBank/DDBJ databases">
        <authorList>
            <person name="Vijverberg K."/>
            <person name="Xiong W."/>
            <person name="Schranz E."/>
        </authorList>
    </citation>
    <scope>NUCLEOTIDE SEQUENCE</scope>
</reference>
<evidence type="ECO:0000313" key="3">
    <source>
        <dbReference type="Proteomes" id="UP001177003"/>
    </source>
</evidence>
<organism evidence="2 3">
    <name type="scientific">Lactuca saligna</name>
    <name type="common">Willowleaf lettuce</name>
    <dbReference type="NCBI Taxonomy" id="75948"/>
    <lineage>
        <taxon>Eukaryota</taxon>
        <taxon>Viridiplantae</taxon>
        <taxon>Streptophyta</taxon>
        <taxon>Embryophyta</taxon>
        <taxon>Tracheophyta</taxon>
        <taxon>Spermatophyta</taxon>
        <taxon>Magnoliopsida</taxon>
        <taxon>eudicotyledons</taxon>
        <taxon>Gunneridae</taxon>
        <taxon>Pentapetalae</taxon>
        <taxon>asterids</taxon>
        <taxon>campanulids</taxon>
        <taxon>Asterales</taxon>
        <taxon>Asteraceae</taxon>
        <taxon>Cichorioideae</taxon>
        <taxon>Cichorieae</taxon>
        <taxon>Lactucinae</taxon>
        <taxon>Lactuca</taxon>
    </lineage>
</organism>
<dbReference type="EMBL" id="OX465084">
    <property type="protein sequence ID" value="CAI9299418.1"/>
    <property type="molecule type" value="Genomic_DNA"/>
</dbReference>
<accession>A0AA35ZW13</accession>
<dbReference type="Pfam" id="PF03108">
    <property type="entry name" value="DBD_Tnp_Mut"/>
    <property type="match status" value="1"/>
</dbReference>
<name>A0AA35ZW13_LACSI</name>
<gene>
    <name evidence="2" type="ORF">LSALG_LOCUS38131</name>
</gene>
<dbReference type="PANTHER" id="PTHR31973">
    <property type="entry name" value="POLYPROTEIN, PUTATIVE-RELATED"/>
    <property type="match status" value="1"/>
</dbReference>
<feature type="domain" description="Transposase MuDR plant" evidence="1">
    <location>
        <begin position="121"/>
        <end position="161"/>
    </location>
</feature>
<proteinExistence type="predicted"/>
<evidence type="ECO:0000313" key="2">
    <source>
        <dbReference type="EMBL" id="CAI9299418.1"/>
    </source>
</evidence>
<keyword evidence="3" id="KW-1185">Reference proteome</keyword>
<protein>
    <recommendedName>
        <fullName evidence="1">Transposase MuDR plant domain-containing protein</fullName>
    </recommendedName>
</protein>
<dbReference type="Proteomes" id="UP001177003">
    <property type="component" value="Chromosome 8"/>
</dbReference>
<evidence type="ECO:0000259" key="1">
    <source>
        <dbReference type="Pfam" id="PF03108"/>
    </source>
</evidence>
<sequence>MTREFHSEEDVTRAEHEFSELIIRESGLAFYTANKLVLNHIIKVFEDRFNEQSDESGSVVQGDDKETSQGIPDLEAAYMFDVVLEDEIIEEYCNPLKTLRTIIFLKSYTQKVQWKKQEPILGMRFENPKKLKSMLCNYAVKNGYQLWFKKNDRKRFLVLCCKGTVIEHYAKLWYYGVEIRRSNLGSIVSMYVLTMPDGRYVTSELLYDVGSDARDQIYPTTWTVVLMEAVKELLPQAEHRQCERHIVANFSKKFLGAQFVHKFWSACNATTE</sequence>
<dbReference type="AlphaFoldDB" id="A0AA35ZW13"/>
<dbReference type="InterPro" id="IPR004332">
    <property type="entry name" value="Transposase_MuDR"/>
</dbReference>